<comment type="caution">
    <text evidence="1">The sequence shown here is derived from an EMBL/GenBank/DDBJ whole genome shotgun (WGS) entry which is preliminary data.</text>
</comment>
<evidence type="ECO:0000313" key="1">
    <source>
        <dbReference type="EMBL" id="NUB02965.1"/>
    </source>
</evidence>
<gene>
    <name evidence="1" type="ORF">GBZ48_27385</name>
</gene>
<dbReference type="Pfam" id="PF13379">
    <property type="entry name" value="NMT1_2"/>
    <property type="match status" value="1"/>
</dbReference>
<dbReference type="SUPFAM" id="SSF53850">
    <property type="entry name" value="Periplasmic binding protein-like II"/>
    <property type="match status" value="1"/>
</dbReference>
<dbReference type="Gene3D" id="3.40.190.10">
    <property type="entry name" value="Periplasmic binding protein-like II"/>
    <property type="match status" value="2"/>
</dbReference>
<evidence type="ECO:0000313" key="2">
    <source>
        <dbReference type="Proteomes" id="UP000605086"/>
    </source>
</evidence>
<dbReference type="PANTHER" id="PTHR30024:SF21">
    <property type="entry name" value="ABC TRANSPORTER SUBSTRATE-BINDING PROTEIN"/>
    <property type="match status" value="1"/>
</dbReference>
<dbReference type="Proteomes" id="UP000605086">
    <property type="component" value="Unassembled WGS sequence"/>
</dbReference>
<keyword evidence="2" id="KW-1185">Reference proteome</keyword>
<reference evidence="1 2" key="1">
    <citation type="submission" date="2019-10" db="EMBL/GenBank/DDBJ databases">
        <title>Genome sequence of Azospirillum melinis.</title>
        <authorList>
            <person name="Ambrosini A."/>
            <person name="Sant'Anna F.H."/>
            <person name="Cassan F.D."/>
            <person name="Souza E.M."/>
            <person name="Passaglia L.M.P."/>
        </authorList>
    </citation>
    <scope>NUCLEOTIDE SEQUENCE [LARGE SCALE GENOMIC DNA]</scope>
    <source>
        <strain evidence="1 2">TMCY0552</strain>
    </source>
</reference>
<protein>
    <submittedName>
        <fullName evidence="1">ABC transporter substrate-binding protein</fullName>
    </submittedName>
</protein>
<proteinExistence type="predicted"/>
<sequence length="360" mass="38818">MDRGGRTRPARLTLSRSTFRESTRTMTANPALSLFRRPLSRRGLIAAGAVTLAAPFVLRRRAVAAEPLRLSWNAGAVCFSAVPLAFQLDLFKKHGLEVELVNFTGSTDQLLEAIATGKADAGVGMALRWLKPLEQGFDVKISAGLHGGCMRLFGAKAAGVKTVLDLPGKVIGVSDMASPSKNFFSVVLTKFGLDPNKDVEWRQFPADLLGLAVEKGEIHAIADGDPLVWSQTKNPQMVEITNNVCGEFATRTCCLVGVRGSLLRDNRPAAKALTAALIEAQHAAYADLRAAAAAYAPFAPKFPVEELEAMLRSHAHNVTPIGDELRQQLALYTDELKSVSVIKRSTDSQRFAGRITVDLA</sequence>
<accession>A0ABX2KQF7</accession>
<name>A0ABX2KQF7_9PROT</name>
<dbReference type="EMBL" id="WHOS01000051">
    <property type="protein sequence ID" value="NUB02965.1"/>
    <property type="molecule type" value="Genomic_DNA"/>
</dbReference>
<organism evidence="1 2">
    <name type="scientific">Azospirillum melinis</name>
    <dbReference type="NCBI Taxonomy" id="328839"/>
    <lineage>
        <taxon>Bacteria</taxon>
        <taxon>Pseudomonadati</taxon>
        <taxon>Pseudomonadota</taxon>
        <taxon>Alphaproteobacteria</taxon>
        <taxon>Rhodospirillales</taxon>
        <taxon>Azospirillaceae</taxon>
        <taxon>Azospirillum</taxon>
    </lineage>
</organism>
<dbReference type="PANTHER" id="PTHR30024">
    <property type="entry name" value="ALIPHATIC SULFONATES-BINDING PROTEIN-RELATED"/>
    <property type="match status" value="1"/>
</dbReference>